<name>A0ABS1GH94_9AQUI</name>
<evidence type="ECO:0000256" key="8">
    <source>
        <dbReference type="ARBA" id="ARBA00022989"/>
    </source>
</evidence>
<keyword evidence="3" id="KW-0813">Transport</keyword>
<dbReference type="InterPro" id="IPR010994">
    <property type="entry name" value="RuvA_2-like"/>
</dbReference>
<proteinExistence type="inferred from homology"/>
<keyword evidence="9" id="KW-0472">Membrane</keyword>
<dbReference type="InterPro" id="IPR045584">
    <property type="entry name" value="Pilin-like"/>
</dbReference>
<evidence type="ECO:0000256" key="3">
    <source>
        <dbReference type="ARBA" id="ARBA00022448"/>
    </source>
</evidence>
<accession>A0ABS1GH94</accession>
<dbReference type="InterPro" id="IPR038072">
    <property type="entry name" value="GspK_central_sf"/>
</dbReference>
<dbReference type="InterPro" id="IPR049031">
    <property type="entry name" value="T2SSK_SAM-like_1st"/>
</dbReference>
<keyword evidence="12" id="KW-1185">Reference proteome</keyword>
<keyword evidence="4" id="KW-1003">Cell membrane</keyword>
<dbReference type="EMBL" id="JAACYA010000001">
    <property type="protein sequence ID" value="MBK3332296.1"/>
    <property type="molecule type" value="Genomic_DNA"/>
</dbReference>
<dbReference type="Pfam" id="PF12836">
    <property type="entry name" value="HHH_3"/>
    <property type="match status" value="1"/>
</dbReference>
<evidence type="ECO:0000259" key="10">
    <source>
        <dbReference type="Pfam" id="PF21687"/>
    </source>
</evidence>
<keyword evidence="5" id="KW-0997">Cell inner membrane</keyword>
<dbReference type="PANTHER" id="PTHR38831">
    <property type="entry name" value="TYPE II SECRETION SYSTEM PROTEIN K"/>
    <property type="match status" value="1"/>
</dbReference>
<keyword evidence="6" id="KW-0812">Transmembrane</keyword>
<evidence type="ECO:0000256" key="1">
    <source>
        <dbReference type="ARBA" id="ARBA00004533"/>
    </source>
</evidence>
<dbReference type="Gene3D" id="1.10.40.60">
    <property type="entry name" value="EpsJ-like"/>
    <property type="match status" value="2"/>
</dbReference>
<evidence type="ECO:0000313" key="12">
    <source>
        <dbReference type="Proteomes" id="UP000772812"/>
    </source>
</evidence>
<evidence type="ECO:0000256" key="9">
    <source>
        <dbReference type="ARBA" id="ARBA00023136"/>
    </source>
</evidence>
<comment type="subcellular location">
    <subcellularLocation>
        <location evidence="1">Cell inner membrane</location>
    </subcellularLocation>
</comment>
<evidence type="ECO:0000256" key="6">
    <source>
        <dbReference type="ARBA" id="ARBA00022692"/>
    </source>
</evidence>
<dbReference type="RefSeq" id="WP_200673675.1">
    <property type="nucleotide sequence ID" value="NZ_JAACYA010000001.1"/>
</dbReference>
<evidence type="ECO:0000256" key="2">
    <source>
        <dbReference type="ARBA" id="ARBA00007246"/>
    </source>
</evidence>
<keyword evidence="8" id="KW-1133">Transmembrane helix</keyword>
<dbReference type="SUPFAM" id="SSF47781">
    <property type="entry name" value="RuvA domain 2-like"/>
    <property type="match status" value="1"/>
</dbReference>
<gene>
    <name evidence="11" type="ORF">GWK41_04345</name>
</gene>
<evidence type="ECO:0000256" key="4">
    <source>
        <dbReference type="ARBA" id="ARBA00022475"/>
    </source>
</evidence>
<dbReference type="SUPFAM" id="SSF54523">
    <property type="entry name" value="Pili subunits"/>
    <property type="match status" value="1"/>
</dbReference>
<reference evidence="11 12" key="1">
    <citation type="journal article" date="2021" name="Syst. Appl. Microbiol.">
        <title>Persephonella atlantica sp. nov.: How to adapt to physico-chemical gradients in high temperature hydrothermal habitats.</title>
        <authorList>
            <person name="Francois D.X."/>
            <person name="Godfroy A."/>
            <person name="Mathien C."/>
            <person name="Aube J."/>
            <person name="Cathalot C."/>
            <person name="Lesongeur F."/>
            <person name="L'Haridon S."/>
            <person name="Philippon X."/>
            <person name="Roussel E.G."/>
        </authorList>
    </citation>
    <scope>NUCLEOTIDE SEQUENCE [LARGE SCALE GENOMIC DNA]</scope>
    <source>
        <strain evidence="11 12">MO1340</strain>
    </source>
</reference>
<protein>
    <submittedName>
        <fullName evidence="11">General secretion pathway protein GspK</fullName>
    </submittedName>
</protein>
<evidence type="ECO:0000256" key="5">
    <source>
        <dbReference type="ARBA" id="ARBA00022519"/>
    </source>
</evidence>
<sequence length="300" mass="35298">MVVIFAVIIVSSLIFMLSSITEEYYIYKQYLYEYENREQIYLIFNSVEKAVKNLFKNDDATYDSLDEFWAKQIPFITEDAQINVLIVDQERYLNPNYLISKNGKDINQTYFQIFSRLFDQLNIDKQIIYNIIDWIDTNNVSDGGNEHYKDYSTKNSKLDSLSELKLIGIDDNTLNGYEKNGIQYIGLKDILSVYTNGKININTCSKQVLISLDPDIDQNIAEEIISYRKKRAFKRIENLSLVGDVSSDIIYRLKRSNIVDVKSKNFLINAEIIYRERKYKLQILIRREGNSLKTVWRRLL</sequence>
<feature type="domain" description="T2SS protein K first SAM-like" evidence="10">
    <location>
        <begin position="94"/>
        <end position="167"/>
    </location>
</feature>
<keyword evidence="7" id="KW-0653">Protein transport</keyword>
<dbReference type="SUPFAM" id="SSF158544">
    <property type="entry name" value="GspK insert domain-like"/>
    <property type="match status" value="1"/>
</dbReference>
<dbReference type="Gene3D" id="3.30.1300.30">
    <property type="entry name" value="GSPII I/J protein-like"/>
    <property type="match status" value="1"/>
</dbReference>
<evidence type="ECO:0000313" key="11">
    <source>
        <dbReference type="EMBL" id="MBK3332296.1"/>
    </source>
</evidence>
<organism evidence="11 12">
    <name type="scientific">Persephonella atlantica</name>
    <dbReference type="NCBI Taxonomy" id="2699429"/>
    <lineage>
        <taxon>Bacteria</taxon>
        <taxon>Pseudomonadati</taxon>
        <taxon>Aquificota</taxon>
        <taxon>Aquificia</taxon>
        <taxon>Aquificales</taxon>
        <taxon>Hydrogenothermaceae</taxon>
        <taxon>Persephonella</taxon>
    </lineage>
</organism>
<dbReference type="PIRSF" id="PIRSF002786">
    <property type="entry name" value="XcpX"/>
    <property type="match status" value="1"/>
</dbReference>
<dbReference type="InterPro" id="IPR005628">
    <property type="entry name" value="GspK"/>
</dbReference>
<comment type="similarity">
    <text evidence="2">Belongs to the GSP K family.</text>
</comment>
<evidence type="ECO:0000256" key="7">
    <source>
        <dbReference type="ARBA" id="ARBA00022927"/>
    </source>
</evidence>
<dbReference type="Proteomes" id="UP000772812">
    <property type="component" value="Unassembled WGS sequence"/>
</dbReference>
<dbReference type="PANTHER" id="PTHR38831:SF2">
    <property type="entry name" value="TYPE II SECRETION SYSTEM PROTEIN K"/>
    <property type="match status" value="1"/>
</dbReference>
<dbReference type="Pfam" id="PF21687">
    <property type="entry name" value="T2SSK_1st"/>
    <property type="match status" value="1"/>
</dbReference>
<comment type="caution">
    <text evidence="11">The sequence shown here is derived from an EMBL/GenBank/DDBJ whole genome shotgun (WGS) entry which is preliminary data.</text>
</comment>